<keyword evidence="1" id="KW-0472">Membrane</keyword>
<dbReference type="STRING" id="1164594.SAMN05216204_101113"/>
<dbReference type="AlphaFoldDB" id="A0A1I1DHW0"/>
<evidence type="ECO:0000313" key="2">
    <source>
        <dbReference type="EMBL" id="SFB72103.1"/>
    </source>
</evidence>
<feature type="transmembrane region" description="Helical" evidence="1">
    <location>
        <begin position="82"/>
        <end position="103"/>
    </location>
</feature>
<accession>A0A1I1DHW0</accession>
<name>A0A1I1DHW0_9BURK</name>
<gene>
    <name evidence="2" type="ORF">SAMN05216204_101113</name>
</gene>
<dbReference type="InterPro" id="IPR010406">
    <property type="entry name" value="DUF1003"/>
</dbReference>
<reference evidence="3" key="1">
    <citation type="submission" date="2016-10" db="EMBL/GenBank/DDBJ databases">
        <authorList>
            <person name="Varghese N."/>
            <person name="Submissions S."/>
        </authorList>
    </citation>
    <scope>NUCLEOTIDE SEQUENCE [LARGE SCALE GENOMIC DNA]</scope>
    <source>
        <strain evidence="3">CGMCC 1.12041</strain>
    </source>
</reference>
<keyword evidence="1" id="KW-1133">Transmembrane helix</keyword>
<protein>
    <submittedName>
        <fullName evidence="2">Uncharacterized membrane protein</fullName>
    </submittedName>
</protein>
<organism evidence="2 3">
    <name type="scientific">Massilia yuzhufengensis</name>
    <dbReference type="NCBI Taxonomy" id="1164594"/>
    <lineage>
        <taxon>Bacteria</taxon>
        <taxon>Pseudomonadati</taxon>
        <taxon>Pseudomonadota</taxon>
        <taxon>Betaproteobacteria</taxon>
        <taxon>Burkholderiales</taxon>
        <taxon>Oxalobacteraceae</taxon>
        <taxon>Telluria group</taxon>
        <taxon>Massilia</taxon>
    </lineage>
</organism>
<dbReference type="RefSeq" id="WP_091869644.1">
    <property type="nucleotide sequence ID" value="NZ_FOLD01000001.1"/>
</dbReference>
<evidence type="ECO:0000313" key="3">
    <source>
        <dbReference type="Proteomes" id="UP000198639"/>
    </source>
</evidence>
<keyword evidence="3" id="KW-1185">Reference proteome</keyword>
<evidence type="ECO:0000256" key="1">
    <source>
        <dbReference type="SAM" id="Phobius"/>
    </source>
</evidence>
<feature type="transmembrane region" description="Helical" evidence="1">
    <location>
        <begin position="45"/>
        <end position="70"/>
    </location>
</feature>
<proteinExistence type="predicted"/>
<dbReference type="EMBL" id="FOLD01000001">
    <property type="protein sequence ID" value="SFB72103.1"/>
    <property type="molecule type" value="Genomic_DNA"/>
</dbReference>
<dbReference type="OrthoDB" id="9795736at2"/>
<sequence length="183" mass="20598">MDAADDPKEAIPSAMHEHLGMVSEFYARHNEEVTPAQRAVEQISLFLGSPGYVVGNLIFVVTWIALNLLAPSLDLPQWDEPPFFWLQGIIALNAFVISTTVLIRQNRMSTLSTQHAHLDLQVNLLAEEKSSKIIQMLEDLRRDLPNVRDKIDHEAEELSKPTDTEAVLSLIEASSEQLNCERK</sequence>
<dbReference type="Proteomes" id="UP000198639">
    <property type="component" value="Unassembled WGS sequence"/>
</dbReference>
<dbReference type="Pfam" id="PF06210">
    <property type="entry name" value="DUF1003"/>
    <property type="match status" value="1"/>
</dbReference>
<keyword evidence="1" id="KW-0812">Transmembrane</keyword>